<evidence type="ECO:0000256" key="1">
    <source>
        <dbReference type="SAM" id="MobiDB-lite"/>
    </source>
</evidence>
<dbReference type="GeneID" id="68359858"/>
<organism evidence="4 5">
    <name type="scientific">Hirsutella rhossiliensis</name>
    <dbReference type="NCBI Taxonomy" id="111463"/>
    <lineage>
        <taxon>Eukaryota</taxon>
        <taxon>Fungi</taxon>
        <taxon>Dikarya</taxon>
        <taxon>Ascomycota</taxon>
        <taxon>Pezizomycotina</taxon>
        <taxon>Sordariomycetes</taxon>
        <taxon>Hypocreomycetidae</taxon>
        <taxon>Hypocreales</taxon>
        <taxon>Ophiocordycipitaceae</taxon>
        <taxon>Hirsutella</taxon>
    </lineage>
</organism>
<dbReference type="Proteomes" id="UP000824596">
    <property type="component" value="Unassembled WGS sequence"/>
</dbReference>
<feature type="compositionally biased region" description="Basic and acidic residues" evidence="1">
    <location>
        <begin position="130"/>
        <end position="141"/>
    </location>
</feature>
<proteinExistence type="predicted"/>
<dbReference type="InterPro" id="IPR035940">
    <property type="entry name" value="CAP_sf"/>
</dbReference>
<gene>
    <name evidence="4" type="ORF">HRG_10730</name>
</gene>
<evidence type="ECO:0000256" key="2">
    <source>
        <dbReference type="SAM" id="SignalP"/>
    </source>
</evidence>
<feature type="region of interest" description="Disordered" evidence="1">
    <location>
        <begin position="76"/>
        <end position="161"/>
    </location>
</feature>
<reference evidence="4" key="1">
    <citation type="submission" date="2021-09" db="EMBL/GenBank/DDBJ databases">
        <title>A high-quality genome of the endoparasitic fungus Hirsutella rhossiliensis with a comparison of Hirsutella genomes reveals transposable elements contributing to genome size variation.</title>
        <authorList>
            <person name="Lin R."/>
            <person name="Jiao Y."/>
            <person name="Sun X."/>
            <person name="Ling J."/>
            <person name="Xie B."/>
            <person name="Cheng X."/>
        </authorList>
    </citation>
    <scope>NUCLEOTIDE SEQUENCE</scope>
    <source>
        <strain evidence="4">HR02</strain>
    </source>
</reference>
<protein>
    <submittedName>
        <fullName evidence="4">Cysteine-rich secretory protein family domain-containing protein</fullName>
    </submittedName>
</protein>
<evidence type="ECO:0000259" key="3">
    <source>
        <dbReference type="Pfam" id="PF00188"/>
    </source>
</evidence>
<accession>A0A9P8SDY2</accession>
<keyword evidence="5" id="KW-1185">Reference proteome</keyword>
<feature type="compositionally biased region" description="Basic and acidic residues" evidence="1">
    <location>
        <begin position="194"/>
        <end position="211"/>
    </location>
</feature>
<evidence type="ECO:0000313" key="4">
    <source>
        <dbReference type="EMBL" id="KAH0958429.1"/>
    </source>
</evidence>
<comment type="caution">
    <text evidence="4">The sequence shown here is derived from an EMBL/GenBank/DDBJ whole genome shotgun (WGS) entry which is preliminary data.</text>
</comment>
<feature type="compositionally biased region" description="Polar residues" evidence="1">
    <location>
        <begin position="79"/>
        <end position="89"/>
    </location>
</feature>
<feature type="region of interest" description="Disordered" evidence="1">
    <location>
        <begin position="194"/>
        <end position="219"/>
    </location>
</feature>
<keyword evidence="2" id="KW-0732">Signal</keyword>
<feature type="domain" description="SCP" evidence="3">
    <location>
        <begin position="164"/>
        <end position="297"/>
    </location>
</feature>
<feature type="chain" id="PRO_5040391761" evidence="2">
    <location>
        <begin position="16"/>
        <end position="299"/>
    </location>
</feature>
<dbReference type="RefSeq" id="XP_044715942.1">
    <property type="nucleotide sequence ID" value="XM_044869200.1"/>
</dbReference>
<dbReference type="SUPFAM" id="SSF55797">
    <property type="entry name" value="PR-1-like"/>
    <property type="match status" value="1"/>
</dbReference>
<sequence>MRSSVLALALPLVAALPSFHPTIGPAAGGGLEKRWKLNREKASNTEVTPADVAMYRKMGWTEAQILQLDPEAPVGTQLERPTQAPSLPQTLGGDSRNRDPGDLVTNRVGGGDLDNQNNNAWPPLQITQPKVEEVDNTRSRDGTAGGEDAASTPSTTGQGDNWLDIANEIRQSLPISRQAPKKLSLLEADPELEAAAKERSAESVGKNKEQLTHTPQGKLRGSEVMHFGQVSEFREVFWGFLCEMPGELGIQEQCKSVKNTRSDGEKGHAKAVTEGSFSRIGCGHAPSDYNGGQWTCQLK</sequence>
<dbReference type="EMBL" id="JAIZPD010000016">
    <property type="protein sequence ID" value="KAH0958429.1"/>
    <property type="molecule type" value="Genomic_DNA"/>
</dbReference>
<feature type="signal peptide" evidence="2">
    <location>
        <begin position="1"/>
        <end position="15"/>
    </location>
</feature>
<dbReference type="Pfam" id="PF00188">
    <property type="entry name" value="CAP"/>
    <property type="match status" value="1"/>
</dbReference>
<dbReference type="InterPro" id="IPR014044">
    <property type="entry name" value="CAP_dom"/>
</dbReference>
<feature type="compositionally biased region" description="Polar residues" evidence="1">
    <location>
        <begin position="114"/>
        <end position="128"/>
    </location>
</feature>
<dbReference type="AlphaFoldDB" id="A0A9P8SDY2"/>
<name>A0A9P8SDY2_9HYPO</name>
<evidence type="ECO:0000313" key="5">
    <source>
        <dbReference type="Proteomes" id="UP000824596"/>
    </source>
</evidence>